<dbReference type="Proteomes" id="UP000008957">
    <property type="component" value="Chromosome"/>
</dbReference>
<evidence type="ECO:0000256" key="2">
    <source>
        <dbReference type="ARBA" id="ARBA00022448"/>
    </source>
</evidence>
<dbReference type="SUPFAM" id="SSF159468">
    <property type="entry name" value="AtpF-like"/>
    <property type="match status" value="1"/>
</dbReference>
<dbReference type="GO" id="GO:0016787">
    <property type="term" value="F:hydrolase activity"/>
    <property type="evidence" value="ECO:0007669"/>
    <property type="project" value="UniProtKB-KW"/>
</dbReference>
<dbReference type="EC" id="3.6.3.14" evidence="4"/>
<dbReference type="InterPro" id="IPR036906">
    <property type="entry name" value="ATPase_V1_fsu_sf"/>
</dbReference>
<proteinExistence type="inferred from homology"/>
<accession>A0AB94IWD4</accession>
<reference evidence="5" key="1">
    <citation type="submission" date="2010-03" db="EMBL/GenBank/DDBJ databases">
        <title>The genome sequence of Synergistetes sp. SGP1.</title>
        <authorList>
            <consortium name="metaHIT consortium -- http://www.metahit.eu/"/>
            <person name="Pajon A."/>
            <person name="Turner K."/>
            <person name="Parkhill J."/>
            <person name="Wade W."/>
            <person name="Vartoukian S."/>
        </authorList>
    </citation>
    <scope>NUCLEOTIDE SEQUENCE [LARGE SCALE GENOMIC DNA]</scope>
    <source>
        <strain evidence="5">SGP1</strain>
    </source>
</reference>
<organism evidence="4 5">
    <name type="scientific">Fretibacterium fastidiosum</name>
    <dbReference type="NCBI Taxonomy" id="651822"/>
    <lineage>
        <taxon>Bacteria</taxon>
        <taxon>Thermotogati</taxon>
        <taxon>Synergistota</taxon>
        <taxon>Synergistia</taxon>
        <taxon>Synergistales</taxon>
        <taxon>Aminobacteriaceae</taxon>
        <taxon>Fretibacterium</taxon>
    </lineage>
</organism>
<dbReference type="KEGG" id="sbr:SY1_07380"/>
<dbReference type="AlphaFoldDB" id="A0AB94IWD4"/>
<comment type="similarity">
    <text evidence="1">Belongs to the V-ATPase F subunit family.</text>
</comment>
<keyword evidence="4" id="KW-0378">Hydrolase</keyword>
<gene>
    <name evidence="4" type="ORF">SY1_07380</name>
</gene>
<name>A0AB94IWD4_9BACT</name>
<reference evidence="4 5" key="2">
    <citation type="submission" date="2010-03" db="EMBL/GenBank/DDBJ databases">
        <authorList>
            <person name="Pajon A."/>
        </authorList>
    </citation>
    <scope>NUCLEOTIDE SEQUENCE [LARGE SCALE GENOMIC DNA]</scope>
    <source>
        <strain evidence="4 5">SGP1</strain>
    </source>
</reference>
<evidence type="ECO:0000313" key="4">
    <source>
        <dbReference type="EMBL" id="CBL28072.1"/>
    </source>
</evidence>
<dbReference type="Gene3D" id="3.40.50.10580">
    <property type="entry name" value="ATPase, V1 complex, subunit F"/>
    <property type="match status" value="1"/>
</dbReference>
<sequence length="112" mass="12140">MPDNRSLPMAAIGSYEMVLPFQAVGVKTVVLDGEKRGSFEEILEKLARESYAVVFIQEDLFVDFGGKVQEVNDRYPTSVLPIPGPSGTSGAGLESIRSSVEKAVGMDIFAER</sequence>
<protein>
    <submittedName>
        <fullName evidence="4">Archaeal/vacuolar-type H+-ATPase subunit F</fullName>
        <ecNumber evidence="4">3.6.3.14</ecNumber>
    </submittedName>
</protein>
<dbReference type="GO" id="GO:0046961">
    <property type="term" value="F:proton-transporting ATPase activity, rotational mechanism"/>
    <property type="evidence" value="ECO:0007669"/>
    <property type="project" value="InterPro"/>
</dbReference>
<evidence type="ECO:0000313" key="5">
    <source>
        <dbReference type="Proteomes" id="UP000008957"/>
    </source>
</evidence>
<keyword evidence="2" id="KW-0813">Transport</keyword>
<evidence type="ECO:0000256" key="1">
    <source>
        <dbReference type="ARBA" id="ARBA00010148"/>
    </source>
</evidence>
<keyword evidence="5" id="KW-1185">Reference proteome</keyword>
<dbReference type="InterPro" id="IPR008218">
    <property type="entry name" value="ATPase_V1-cplx_f_g_su"/>
</dbReference>
<dbReference type="RefSeq" id="WP_015556219.1">
    <property type="nucleotide sequence ID" value="NC_021038.1"/>
</dbReference>
<evidence type="ECO:0000256" key="3">
    <source>
        <dbReference type="ARBA" id="ARBA00023065"/>
    </source>
</evidence>
<keyword evidence="3" id="KW-0406">Ion transport</keyword>
<dbReference type="EMBL" id="FP929056">
    <property type="protein sequence ID" value="CBL28072.1"/>
    <property type="molecule type" value="Genomic_DNA"/>
</dbReference>
<dbReference type="Pfam" id="PF01990">
    <property type="entry name" value="ATP-synt_F"/>
    <property type="match status" value="1"/>
</dbReference>